<organism evidence="2 3">
    <name type="scientific">Virgisporangium aurantiacum</name>
    <dbReference type="NCBI Taxonomy" id="175570"/>
    <lineage>
        <taxon>Bacteria</taxon>
        <taxon>Bacillati</taxon>
        <taxon>Actinomycetota</taxon>
        <taxon>Actinomycetes</taxon>
        <taxon>Micromonosporales</taxon>
        <taxon>Micromonosporaceae</taxon>
        <taxon>Virgisporangium</taxon>
    </lineage>
</organism>
<feature type="transmembrane region" description="Helical" evidence="1">
    <location>
        <begin position="26"/>
        <end position="52"/>
    </location>
</feature>
<feature type="transmembrane region" description="Helical" evidence="1">
    <location>
        <begin position="320"/>
        <end position="346"/>
    </location>
</feature>
<reference evidence="2" key="1">
    <citation type="submission" date="2021-01" db="EMBL/GenBank/DDBJ databases">
        <title>Whole genome shotgun sequence of Virgisporangium aurantiacum NBRC 16421.</title>
        <authorList>
            <person name="Komaki H."/>
            <person name="Tamura T."/>
        </authorList>
    </citation>
    <scope>NUCLEOTIDE SEQUENCE</scope>
    <source>
        <strain evidence="2">NBRC 16421</strain>
    </source>
</reference>
<feature type="transmembrane region" description="Helical" evidence="1">
    <location>
        <begin position="358"/>
        <end position="379"/>
    </location>
</feature>
<feature type="transmembrane region" description="Helical" evidence="1">
    <location>
        <begin position="97"/>
        <end position="115"/>
    </location>
</feature>
<sequence length="653" mass="68911">MSTQAAPDTDVRPPAGSQPRPWLRRLWWLGALAAAWLVPLLTHLVGADWLLIPAFLAGVVGLQRGLPTLLDRLVVGIVQSFGALCVAGLFFSYVGKLHPVVLAGTAFTALVAIATRRDWRAPRTHRTSDILVAAGAAAVAVLTVVPFALRDFGGRIGIVAGGEDIARHTTLFEQIGRFGGYAFLHPPTDATMLPPAETEGIRAYPQGIYYTYAVVDRFLRSSDTSSADPFTAVNTMLWLYVATFVVLALVVLWSAARVAGPGARPLAVTAALAVVAAGVYFGEPIAVFVRGYPNELAGLAVAAALTAVVVRPLTNRVDQVVTVGLLVIGLSFTYHLFLPYAGLLVLGWAVRDRLWRSWPAVVVAVVAAPIAAITPVGLLHATTAQLLTSAGTALPSDKPAALVLVLLAAAGLVAVGGLRSPARRMGAFALLAAASLQAAMGAWQLLTIGRTHYYFDKLLHVLVIVALVLMGSLARLASARLGSARPALSRSLVVTAAAVLVVAGFFVVAGGRNHAVVPSYGVRLATGIDRGSPGGGRDAVFLAREYPVAANSVEVDLMGDPYRNFFGTLYASVLQRNYRYGHDWYNFLNPSRGPRTIADLEQAVAVSPVTVRIHVADPKARFLAGPDAPTNAEAAALLAQRHPDKVEVVTHPA</sequence>
<name>A0A8J3ZMB1_9ACTN</name>
<comment type="caution">
    <text evidence="2">The sequence shown here is derived from an EMBL/GenBank/DDBJ whole genome shotgun (WGS) entry which is preliminary data.</text>
</comment>
<keyword evidence="3" id="KW-1185">Reference proteome</keyword>
<evidence type="ECO:0000256" key="1">
    <source>
        <dbReference type="SAM" id="Phobius"/>
    </source>
</evidence>
<protein>
    <submittedName>
        <fullName evidence="2">Uncharacterized protein</fullName>
    </submittedName>
</protein>
<feature type="transmembrane region" description="Helical" evidence="1">
    <location>
        <begin position="425"/>
        <end position="446"/>
    </location>
</feature>
<feature type="transmembrane region" description="Helical" evidence="1">
    <location>
        <begin position="296"/>
        <end position="314"/>
    </location>
</feature>
<gene>
    <name evidence="2" type="ORF">Vau01_116620</name>
</gene>
<dbReference type="Proteomes" id="UP000612585">
    <property type="component" value="Unassembled WGS sequence"/>
</dbReference>
<dbReference type="RefSeq" id="WP_204012124.1">
    <property type="nucleotide sequence ID" value="NZ_BOPG01000109.1"/>
</dbReference>
<feature type="transmembrane region" description="Helical" evidence="1">
    <location>
        <begin position="237"/>
        <end position="256"/>
    </location>
</feature>
<feature type="transmembrane region" description="Helical" evidence="1">
    <location>
        <begin position="399"/>
        <end position="418"/>
    </location>
</feature>
<keyword evidence="1" id="KW-1133">Transmembrane helix</keyword>
<keyword evidence="1" id="KW-0472">Membrane</keyword>
<evidence type="ECO:0000313" key="2">
    <source>
        <dbReference type="EMBL" id="GIJ64146.1"/>
    </source>
</evidence>
<keyword evidence="1" id="KW-0812">Transmembrane</keyword>
<proteinExistence type="predicted"/>
<feature type="transmembrane region" description="Helical" evidence="1">
    <location>
        <begin position="458"/>
        <end position="476"/>
    </location>
</feature>
<feature type="transmembrane region" description="Helical" evidence="1">
    <location>
        <begin position="268"/>
        <end position="289"/>
    </location>
</feature>
<accession>A0A8J3ZMB1</accession>
<dbReference type="AlphaFoldDB" id="A0A8J3ZMB1"/>
<feature type="transmembrane region" description="Helical" evidence="1">
    <location>
        <begin position="72"/>
        <end position="90"/>
    </location>
</feature>
<evidence type="ECO:0000313" key="3">
    <source>
        <dbReference type="Proteomes" id="UP000612585"/>
    </source>
</evidence>
<feature type="transmembrane region" description="Helical" evidence="1">
    <location>
        <begin position="130"/>
        <end position="149"/>
    </location>
</feature>
<feature type="transmembrane region" description="Helical" evidence="1">
    <location>
        <begin position="488"/>
        <end position="509"/>
    </location>
</feature>
<dbReference type="EMBL" id="BOPG01000109">
    <property type="protein sequence ID" value="GIJ64146.1"/>
    <property type="molecule type" value="Genomic_DNA"/>
</dbReference>